<reference evidence="2 3" key="1">
    <citation type="submission" date="2013-12" db="EMBL/GenBank/DDBJ databases">
        <title>Comparative genomics of relapsing fever spirochetes.</title>
        <authorList>
            <person name="Schwan T.G."/>
            <person name="Raffel S.J."/>
            <person name="Porcella S.F."/>
        </authorList>
    </citation>
    <scope>NUCLEOTIDE SEQUENCE [LARGE SCALE GENOMIC DNA]</scope>
    <source>
        <strain evidence="2 3">CR2A</strain>
    </source>
</reference>
<evidence type="ECO:0000313" key="1">
    <source>
        <dbReference type="EMBL" id="ETZ17125.1"/>
    </source>
</evidence>
<dbReference type="AlphaFoldDB" id="W6TJZ2"/>
<organism evidence="2 3">
    <name type="scientific">Borrelia duttonii CR2A</name>
    <dbReference type="NCBI Taxonomy" id="1432657"/>
    <lineage>
        <taxon>Bacteria</taxon>
        <taxon>Pseudomonadati</taxon>
        <taxon>Spirochaetota</taxon>
        <taxon>Spirochaetia</taxon>
        <taxon>Spirochaetales</taxon>
        <taxon>Borreliaceae</taxon>
        <taxon>Borrelia</taxon>
    </lineage>
</organism>
<dbReference type="Proteomes" id="UP000019148">
    <property type="component" value="Unassembled WGS sequence"/>
</dbReference>
<evidence type="ECO:0000313" key="3">
    <source>
        <dbReference type="Proteomes" id="UP000019148"/>
    </source>
</evidence>
<comment type="caution">
    <text evidence="2">The sequence shown here is derived from an EMBL/GenBank/DDBJ whole genome shotgun (WGS) entry which is preliminary data.</text>
</comment>
<proteinExistence type="predicted"/>
<dbReference type="EMBL" id="AZIT01000001">
    <property type="protein sequence ID" value="ETZ19073.1"/>
    <property type="molecule type" value="Genomic_DNA"/>
</dbReference>
<evidence type="ECO:0000313" key="2">
    <source>
        <dbReference type="EMBL" id="ETZ19073.1"/>
    </source>
</evidence>
<name>W6TJZ2_9SPIR</name>
<dbReference type="EMBL" id="AZIT01000099">
    <property type="protein sequence ID" value="ETZ17125.1"/>
    <property type="molecule type" value="Genomic_DNA"/>
</dbReference>
<accession>W6TJZ2</accession>
<sequence>MNRDIDYLKESYVMSQFWTKSRSLKFFSIDLFDDEM</sequence>
<protein>
    <submittedName>
        <fullName evidence="2">Uncharacterized protein</fullName>
    </submittedName>
</protein>
<gene>
    <name evidence="2" type="ORF">BDCR2A_01046</name>
    <name evidence="1" type="ORF">BDCR2A_01954</name>
</gene>